<evidence type="ECO:0000313" key="2">
    <source>
        <dbReference type="Proteomes" id="UP000199048"/>
    </source>
</evidence>
<dbReference type="Proteomes" id="UP000199048">
    <property type="component" value="Unassembled WGS sequence"/>
</dbReference>
<reference evidence="2" key="1">
    <citation type="submission" date="2016-10" db="EMBL/GenBank/DDBJ databases">
        <authorList>
            <person name="Varghese N."/>
            <person name="Submissions S."/>
        </authorList>
    </citation>
    <scope>NUCLEOTIDE SEQUENCE [LARGE SCALE GENOMIC DNA]</scope>
    <source>
        <strain evidence="2">BL36</strain>
    </source>
</reference>
<dbReference type="OrthoDB" id="8161115at2"/>
<sequence>MSDFDLFEHRLATTAQGVHLFMLAREVRADPANRYWRAPSGNGNAMTAGDEMGGLRDDLERLESGWSLARDDLAGAPRLEGWGIIFREGELLWRLMGDPRDTGRDLPSVAEGETLCTMQVLAVDDGFTWARDRRGFYRLGQPRG</sequence>
<dbReference type="AlphaFoldDB" id="A0A1I4H4R8"/>
<keyword evidence="2" id="KW-1185">Reference proteome</keyword>
<dbReference type="RefSeq" id="WP_092037888.1">
    <property type="nucleotide sequence ID" value="NZ_FOTK01000004.1"/>
</dbReference>
<protein>
    <submittedName>
        <fullName evidence="1">Uncharacterized protein</fullName>
    </submittedName>
</protein>
<organism evidence="1 2">
    <name type="scientific">Methylobacterium pseudosasicola</name>
    <dbReference type="NCBI Taxonomy" id="582667"/>
    <lineage>
        <taxon>Bacteria</taxon>
        <taxon>Pseudomonadati</taxon>
        <taxon>Pseudomonadota</taxon>
        <taxon>Alphaproteobacteria</taxon>
        <taxon>Hyphomicrobiales</taxon>
        <taxon>Methylobacteriaceae</taxon>
        <taxon>Methylobacterium</taxon>
    </lineage>
</organism>
<accession>A0A1I4H4R8</accession>
<gene>
    <name evidence="1" type="ORF">SAMN05192568_10042</name>
</gene>
<proteinExistence type="predicted"/>
<dbReference type="EMBL" id="FOTK01000004">
    <property type="protein sequence ID" value="SFL36637.1"/>
    <property type="molecule type" value="Genomic_DNA"/>
</dbReference>
<name>A0A1I4H4R8_9HYPH</name>
<evidence type="ECO:0000313" key="1">
    <source>
        <dbReference type="EMBL" id="SFL36637.1"/>
    </source>
</evidence>